<feature type="domain" description="Bromo" evidence="7">
    <location>
        <begin position="322"/>
        <end position="394"/>
    </location>
</feature>
<keyword evidence="5" id="KW-0175">Coiled coil</keyword>
<evidence type="ECO:0000259" key="7">
    <source>
        <dbReference type="PROSITE" id="PS50014"/>
    </source>
</evidence>
<keyword evidence="10" id="KW-1185">Reference proteome</keyword>
<keyword evidence="2 4" id="KW-0103">Bromodomain</keyword>
<dbReference type="PRINTS" id="PR00503">
    <property type="entry name" value="BROMODOMAIN"/>
</dbReference>
<comment type="caution">
    <text evidence="9">The sequence shown here is derived from an EMBL/GenBank/DDBJ whole genome shotgun (WGS) entry which is preliminary data.</text>
</comment>
<dbReference type="Pfam" id="PF00439">
    <property type="entry name" value="Bromodomain"/>
    <property type="match status" value="1"/>
</dbReference>
<feature type="compositionally biased region" description="Low complexity" evidence="6">
    <location>
        <begin position="703"/>
        <end position="714"/>
    </location>
</feature>
<feature type="compositionally biased region" description="Low complexity" evidence="6">
    <location>
        <begin position="227"/>
        <end position="239"/>
    </location>
</feature>
<feature type="compositionally biased region" description="Basic and acidic residues" evidence="6">
    <location>
        <begin position="692"/>
        <end position="702"/>
    </location>
</feature>
<evidence type="ECO:0000256" key="5">
    <source>
        <dbReference type="SAM" id="Coils"/>
    </source>
</evidence>
<reference evidence="9" key="2">
    <citation type="journal article" date="2023" name="Microbiol Resour">
        <title>Decontamination and Annotation of the Draft Genome Sequence of the Oomycete Lagenidium giganteum ARSEF 373.</title>
        <authorList>
            <person name="Morgan W.R."/>
            <person name="Tartar A."/>
        </authorList>
    </citation>
    <scope>NUCLEOTIDE SEQUENCE</scope>
    <source>
        <strain evidence="9">ARSEF 373</strain>
    </source>
</reference>
<feature type="compositionally biased region" description="Polar residues" evidence="6">
    <location>
        <begin position="265"/>
        <end position="275"/>
    </location>
</feature>
<evidence type="ECO:0000313" key="10">
    <source>
        <dbReference type="Proteomes" id="UP001146120"/>
    </source>
</evidence>
<proteinExistence type="predicted"/>
<evidence type="ECO:0000256" key="6">
    <source>
        <dbReference type="SAM" id="MobiDB-lite"/>
    </source>
</evidence>
<evidence type="ECO:0000256" key="2">
    <source>
        <dbReference type="ARBA" id="ARBA00023117"/>
    </source>
</evidence>
<name>A0AAV2Z0R0_9STRA</name>
<dbReference type="PROSITE" id="PS00633">
    <property type="entry name" value="BROMODOMAIN_1"/>
    <property type="match status" value="1"/>
</dbReference>
<dbReference type="Gene3D" id="1.20.920.10">
    <property type="entry name" value="Bromodomain-like"/>
    <property type="match status" value="1"/>
</dbReference>
<feature type="compositionally biased region" description="Basic and acidic residues" evidence="6">
    <location>
        <begin position="727"/>
        <end position="738"/>
    </location>
</feature>
<dbReference type="PROSITE" id="PS50014">
    <property type="entry name" value="BROMODOMAIN_2"/>
    <property type="match status" value="1"/>
</dbReference>
<protein>
    <submittedName>
        <fullName evidence="9">Uncharacterized protein</fullName>
    </submittedName>
</protein>
<dbReference type="InterPro" id="IPR027353">
    <property type="entry name" value="NET_dom"/>
</dbReference>
<keyword evidence="1" id="KW-0805">Transcription regulation</keyword>
<feature type="region of interest" description="Disordered" evidence="6">
    <location>
        <begin position="210"/>
        <end position="291"/>
    </location>
</feature>
<dbReference type="PROSITE" id="PS51525">
    <property type="entry name" value="NET"/>
    <property type="match status" value="1"/>
</dbReference>
<dbReference type="Pfam" id="PF17035">
    <property type="entry name" value="BET"/>
    <property type="match status" value="1"/>
</dbReference>
<dbReference type="InterPro" id="IPR038336">
    <property type="entry name" value="NET_sf"/>
</dbReference>
<sequence length="738" mass="79228">MMDGAHTAASQAATPSVVSPEIAQTAPLLVGTFALQDKHAVWSGRWGMTEAAFGAVGITSPFEMKSQDEVQATACNGSTDKLHPAFLGRVAAPTMKQTNAEDASASAINVAFLGYTVDASTVSTEQLVVPTTATFEGSFQIQATKGKTQTVTEKSVVVRFVHDLAFPQRFFVTGTGENRFGAFDLQGTLDKATMELRVYKIYKPKEKEKRVFPRRGRAPRLAVVNNASKSSSKSSSKASTPVAIVTPPGTTPVSDKEGISVASFAVTTPMSDQATSPSGPSRGRSERKRVVPAHLREDAATSTYDPNPALLKRCYTILKAMMVNPKAGPFLTPVDPVALGIPDYFQVIKRPMDLGTIRQNLECGVYDDPVAFAEDVRLVFSNAMLYNAAHSQVHIFAVKLAEDFEKKLKPLNLTTTPVAALKVSSLLAGKNSPFTSSAAATTGKPKKEKKSSSDATPSAFTHTSKKVRGGKGTKGNTKRRPAGAMTGDQELIMSLKEDIERLKAKLDQIQPNIASTPKLVKMPSRPFKMDDLTEEELSRPMTQMEKARLSADLKLLPQDKTNRVLQIIAEAMPVAKLLNEHDEVELDINAFDTRCLRMLEGYVRESGIGRKRKRAVPKAATAKKSRVSAPTNRLTSAKMAAQNIQSRKEELENQLAAIDGDDKTAAAGAAASASAEAARVFQVDVGMTDAEVADKHDEDDHSSGTSSSSSSSSESDSESDSDSDDGGAPHKVSDVVMW</sequence>
<feature type="region of interest" description="Disordered" evidence="6">
    <location>
        <begin position="610"/>
        <end position="636"/>
    </location>
</feature>
<feature type="compositionally biased region" description="Acidic residues" evidence="6">
    <location>
        <begin position="715"/>
        <end position="725"/>
    </location>
</feature>
<dbReference type="Gene3D" id="1.20.1270.220">
    <property type="match status" value="1"/>
</dbReference>
<dbReference type="EMBL" id="DAKRPA010000056">
    <property type="protein sequence ID" value="DBA00943.1"/>
    <property type="molecule type" value="Genomic_DNA"/>
</dbReference>
<evidence type="ECO:0000256" key="1">
    <source>
        <dbReference type="ARBA" id="ARBA00023015"/>
    </source>
</evidence>
<keyword evidence="3" id="KW-0804">Transcription</keyword>
<dbReference type="Proteomes" id="UP001146120">
    <property type="component" value="Unassembled WGS sequence"/>
</dbReference>
<accession>A0AAV2Z0R0</accession>
<dbReference type="SUPFAM" id="SSF47370">
    <property type="entry name" value="Bromodomain"/>
    <property type="match status" value="1"/>
</dbReference>
<evidence type="ECO:0000259" key="8">
    <source>
        <dbReference type="PROSITE" id="PS51525"/>
    </source>
</evidence>
<dbReference type="AlphaFoldDB" id="A0AAV2Z0R0"/>
<dbReference type="InterPro" id="IPR018359">
    <property type="entry name" value="Bromodomain_CS"/>
</dbReference>
<feature type="region of interest" description="Disordered" evidence="6">
    <location>
        <begin position="689"/>
        <end position="738"/>
    </location>
</feature>
<feature type="compositionally biased region" description="Polar residues" evidence="6">
    <location>
        <begin position="453"/>
        <end position="462"/>
    </location>
</feature>
<feature type="region of interest" description="Disordered" evidence="6">
    <location>
        <begin position="434"/>
        <end position="483"/>
    </location>
</feature>
<reference evidence="9" key="1">
    <citation type="submission" date="2022-11" db="EMBL/GenBank/DDBJ databases">
        <authorList>
            <person name="Morgan W.R."/>
            <person name="Tartar A."/>
        </authorList>
    </citation>
    <scope>NUCLEOTIDE SEQUENCE</scope>
    <source>
        <strain evidence="9">ARSEF 373</strain>
    </source>
</reference>
<evidence type="ECO:0000313" key="9">
    <source>
        <dbReference type="EMBL" id="DBA00943.1"/>
    </source>
</evidence>
<organism evidence="9 10">
    <name type="scientific">Lagenidium giganteum</name>
    <dbReference type="NCBI Taxonomy" id="4803"/>
    <lineage>
        <taxon>Eukaryota</taxon>
        <taxon>Sar</taxon>
        <taxon>Stramenopiles</taxon>
        <taxon>Oomycota</taxon>
        <taxon>Peronosporomycetes</taxon>
        <taxon>Pythiales</taxon>
        <taxon>Pythiaceae</taxon>
    </lineage>
</organism>
<feature type="compositionally biased region" description="Basic residues" evidence="6">
    <location>
        <begin position="610"/>
        <end position="626"/>
    </location>
</feature>
<dbReference type="InterPro" id="IPR001487">
    <property type="entry name" value="Bromodomain"/>
</dbReference>
<evidence type="ECO:0000256" key="4">
    <source>
        <dbReference type="PROSITE-ProRule" id="PRU00035"/>
    </source>
</evidence>
<gene>
    <name evidence="9" type="ORF">N0F65_006143</name>
</gene>
<feature type="compositionally biased region" description="Basic residues" evidence="6">
    <location>
        <begin position="463"/>
        <end position="481"/>
    </location>
</feature>
<feature type="domain" description="NET" evidence="8">
    <location>
        <begin position="531"/>
        <end position="614"/>
    </location>
</feature>
<feature type="coiled-coil region" evidence="5">
    <location>
        <begin position="485"/>
        <end position="512"/>
    </location>
</feature>
<dbReference type="InterPro" id="IPR036427">
    <property type="entry name" value="Bromodomain-like_sf"/>
</dbReference>
<dbReference type="SMART" id="SM00297">
    <property type="entry name" value="BROMO"/>
    <property type="match status" value="1"/>
</dbReference>
<dbReference type="PANTHER" id="PTHR45926">
    <property type="entry name" value="OSJNBA0053K19.4 PROTEIN"/>
    <property type="match status" value="1"/>
</dbReference>
<evidence type="ECO:0000256" key="3">
    <source>
        <dbReference type="ARBA" id="ARBA00023163"/>
    </source>
</evidence>